<dbReference type="GO" id="GO:0005911">
    <property type="term" value="C:cell-cell junction"/>
    <property type="evidence" value="ECO:0007669"/>
    <property type="project" value="TreeGrafter"/>
</dbReference>
<keyword evidence="5" id="KW-0965">Cell junction</keyword>
<evidence type="ECO:0000256" key="8">
    <source>
        <dbReference type="SAM" id="Phobius"/>
    </source>
</evidence>
<evidence type="ECO:0000256" key="5">
    <source>
        <dbReference type="ARBA" id="ARBA00022949"/>
    </source>
</evidence>
<evidence type="ECO:0000256" key="2">
    <source>
        <dbReference type="ARBA" id="ARBA00004282"/>
    </source>
</evidence>
<evidence type="ECO:0000256" key="4">
    <source>
        <dbReference type="ARBA" id="ARBA00022692"/>
    </source>
</evidence>
<feature type="transmembrane region" description="Helical" evidence="8">
    <location>
        <begin position="93"/>
        <end position="118"/>
    </location>
</feature>
<gene>
    <name evidence="9" type="ORF">g.17840</name>
</gene>
<feature type="transmembrane region" description="Helical" evidence="8">
    <location>
        <begin position="20"/>
        <end position="45"/>
    </location>
</feature>
<dbReference type="PANTHER" id="PTHR14399">
    <property type="entry name" value="P53-INDUCED PROTEIN RELATED"/>
    <property type="match status" value="1"/>
</dbReference>
<keyword evidence="7 8" id="KW-0472">Membrane</keyword>
<accession>A0A6G1SBD5</accession>
<dbReference type="EMBL" id="GGYP01003065">
    <property type="protein sequence ID" value="MDE47836.1"/>
    <property type="molecule type" value="Transcribed_RNA"/>
</dbReference>
<sequence>MATKIEIRQEYRNSLKLQQVLAVAFMCSIVIFILMSVCLMSSYWITADGFRQGLLYLCIEETSSISRAQYEPLPFDLNKEELAPGCYPNRDVAYLKICTIFCLITQLSALASALLSGLGIRLKGSRRVTCVRFAICTTLVTLLCDMCLIVIYPTQFSKEIDKSNRSLWELNSAFGLASGAGILTFGTLILLVAVFAKNSYIYESAPTRI</sequence>
<keyword evidence="6 8" id="KW-1133">Transmembrane helix</keyword>
<feature type="transmembrane region" description="Helical" evidence="8">
    <location>
        <begin position="130"/>
        <end position="152"/>
    </location>
</feature>
<feature type="transmembrane region" description="Helical" evidence="8">
    <location>
        <begin position="172"/>
        <end position="196"/>
    </location>
</feature>
<keyword evidence="4 8" id="KW-0812">Transmembrane</keyword>
<reference evidence="9" key="1">
    <citation type="submission" date="2018-10" db="EMBL/GenBank/DDBJ databases">
        <title>Transcriptome assembly of Aceria tosichella (Wheat curl mite) Type 2.</title>
        <authorList>
            <person name="Scully E.D."/>
            <person name="Geib S.M."/>
            <person name="Palmer N.A."/>
            <person name="Gupta A.K."/>
            <person name="Sarath G."/>
            <person name="Tatineni S."/>
        </authorList>
    </citation>
    <scope>NUCLEOTIDE SEQUENCE</scope>
    <source>
        <strain evidence="9">LincolnNE</strain>
    </source>
</reference>
<proteinExistence type="inferred from homology"/>
<dbReference type="Gene3D" id="1.20.140.150">
    <property type="match status" value="1"/>
</dbReference>
<evidence type="ECO:0000313" key="9">
    <source>
        <dbReference type="EMBL" id="MDE47836.1"/>
    </source>
</evidence>
<dbReference type="InterPro" id="IPR015664">
    <property type="entry name" value="P53_induced"/>
</dbReference>
<evidence type="ECO:0000256" key="3">
    <source>
        <dbReference type="ARBA" id="ARBA00008691"/>
    </source>
</evidence>
<evidence type="ECO:0000256" key="6">
    <source>
        <dbReference type="ARBA" id="ARBA00022989"/>
    </source>
</evidence>
<dbReference type="GO" id="GO:0098609">
    <property type="term" value="P:cell-cell adhesion"/>
    <property type="evidence" value="ECO:0007669"/>
    <property type="project" value="TreeGrafter"/>
</dbReference>
<evidence type="ECO:0000256" key="1">
    <source>
        <dbReference type="ARBA" id="ARBA00004141"/>
    </source>
</evidence>
<organism evidence="9">
    <name type="scientific">Aceria tosichella</name>
    <name type="common">wheat curl mite</name>
    <dbReference type="NCBI Taxonomy" id="561515"/>
    <lineage>
        <taxon>Eukaryota</taxon>
        <taxon>Metazoa</taxon>
        <taxon>Ecdysozoa</taxon>
        <taxon>Arthropoda</taxon>
        <taxon>Chelicerata</taxon>
        <taxon>Arachnida</taxon>
        <taxon>Acari</taxon>
        <taxon>Acariformes</taxon>
        <taxon>Trombidiformes</taxon>
        <taxon>Prostigmata</taxon>
        <taxon>Eupodina</taxon>
        <taxon>Eriophyoidea</taxon>
        <taxon>Eriophyidae</taxon>
        <taxon>Eriophyinae</taxon>
        <taxon>Aceriini</taxon>
        <taxon>Aceria</taxon>
    </lineage>
</organism>
<name>A0A6G1SBD5_9ACAR</name>
<protein>
    <submittedName>
        <fullName evidence="9">Uncharacterized protein</fullName>
    </submittedName>
</protein>
<dbReference type="AlphaFoldDB" id="A0A6G1SBD5"/>
<dbReference type="PANTHER" id="PTHR14399:SF5">
    <property type="entry name" value="CELL JUNCTION PROTEIN VAB-9"/>
    <property type="match status" value="1"/>
</dbReference>
<evidence type="ECO:0000256" key="7">
    <source>
        <dbReference type="ARBA" id="ARBA00023136"/>
    </source>
</evidence>
<comment type="subcellular location">
    <subcellularLocation>
        <location evidence="2">Cell junction</location>
    </subcellularLocation>
    <subcellularLocation>
        <location evidence="1">Membrane</location>
        <topology evidence="1">Multi-pass membrane protein</topology>
    </subcellularLocation>
</comment>
<comment type="similarity">
    <text evidence="3">Belongs to the TMEM47 family.</text>
</comment>
<dbReference type="GO" id="GO:0016020">
    <property type="term" value="C:membrane"/>
    <property type="evidence" value="ECO:0007669"/>
    <property type="project" value="UniProtKB-SubCell"/>
</dbReference>